<name>R2SYU0_9ENTE</name>
<keyword evidence="1" id="KW-0472">Membrane</keyword>
<dbReference type="Pfam" id="PF06030">
    <property type="entry name" value="WxLIP_PGBD"/>
    <property type="match status" value="1"/>
</dbReference>
<dbReference type="RefSeq" id="WP_010757835.1">
    <property type="nucleotide sequence ID" value="NZ_ASWD01000001.1"/>
</dbReference>
<dbReference type="PATRIC" id="fig|1158607.3.peg.2843"/>
<dbReference type="AlphaFoldDB" id="R2SYU0"/>
<protein>
    <submittedName>
        <fullName evidence="4">Uncharacterized protein</fullName>
    </submittedName>
</protein>
<dbReference type="Pfam" id="PF11797">
    <property type="entry name" value="WxLIP_HBD"/>
    <property type="match status" value="1"/>
</dbReference>
<dbReference type="STRING" id="160454.RV10_GL003329"/>
<feature type="transmembrane region" description="Helical" evidence="1">
    <location>
        <begin position="315"/>
        <end position="337"/>
    </location>
</feature>
<dbReference type="HOGENOM" id="CLU_051987_0_1_9"/>
<evidence type="ECO:0000313" key="5">
    <source>
        <dbReference type="Proteomes" id="UP000013782"/>
    </source>
</evidence>
<evidence type="ECO:0000256" key="1">
    <source>
        <dbReference type="SAM" id="Phobius"/>
    </source>
</evidence>
<keyword evidence="5" id="KW-1185">Reference proteome</keyword>
<feature type="domain" description="WxL Interacting Protein peptidoglycan binding" evidence="2">
    <location>
        <begin position="41"/>
        <end position="155"/>
    </location>
</feature>
<feature type="domain" description="WxL Interacting Protein host binding" evidence="3">
    <location>
        <begin position="167"/>
        <end position="298"/>
    </location>
</feature>
<dbReference type="InterPro" id="IPR021759">
    <property type="entry name" value="WxLIP_HBD"/>
</dbReference>
<organism evidence="4 5">
    <name type="scientific">Enterococcus pallens ATCC BAA-351</name>
    <dbReference type="NCBI Taxonomy" id="1158607"/>
    <lineage>
        <taxon>Bacteria</taxon>
        <taxon>Bacillati</taxon>
        <taxon>Bacillota</taxon>
        <taxon>Bacilli</taxon>
        <taxon>Lactobacillales</taxon>
        <taxon>Enterococcaceae</taxon>
        <taxon>Enterococcus</taxon>
    </lineage>
</organism>
<evidence type="ECO:0000313" key="4">
    <source>
        <dbReference type="EMBL" id="EOH93209.1"/>
    </source>
</evidence>
<comment type="caution">
    <text evidence="4">The sequence shown here is derived from an EMBL/GenBank/DDBJ whole genome shotgun (WGS) entry which is preliminary data.</text>
</comment>
<gene>
    <name evidence="4" type="ORF">UAU_02852</name>
</gene>
<evidence type="ECO:0000259" key="3">
    <source>
        <dbReference type="Pfam" id="PF11797"/>
    </source>
</evidence>
<accession>R2SYU0</accession>
<keyword evidence="1" id="KW-1133">Transmembrane helix</keyword>
<reference evidence="4 5" key="1">
    <citation type="submission" date="2013-02" db="EMBL/GenBank/DDBJ databases">
        <title>The Genome Sequence of Enterococcus pallens BAA-351.</title>
        <authorList>
            <consortium name="The Broad Institute Genome Sequencing Platform"/>
            <consortium name="The Broad Institute Genome Sequencing Center for Infectious Disease"/>
            <person name="Earl A.M."/>
            <person name="Gilmore M.S."/>
            <person name="Lebreton F."/>
            <person name="Walker B."/>
            <person name="Young S.K."/>
            <person name="Zeng Q."/>
            <person name="Gargeya S."/>
            <person name="Fitzgerald M."/>
            <person name="Haas B."/>
            <person name="Abouelleil A."/>
            <person name="Alvarado L."/>
            <person name="Arachchi H.M."/>
            <person name="Berlin A.M."/>
            <person name="Chapman S.B."/>
            <person name="Dewar J."/>
            <person name="Goldberg J."/>
            <person name="Griggs A."/>
            <person name="Gujja S."/>
            <person name="Hansen M."/>
            <person name="Howarth C."/>
            <person name="Imamovic A."/>
            <person name="Larimer J."/>
            <person name="McCowan C."/>
            <person name="Murphy C."/>
            <person name="Neiman D."/>
            <person name="Pearson M."/>
            <person name="Priest M."/>
            <person name="Roberts A."/>
            <person name="Saif S."/>
            <person name="Shea T."/>
            <person name="Sisk P."/>
            <person name="Sykes S."/>
            <person name="Wortman J."/>
            <person name="Nusbaum C."/>
            <person name="Birren B."/>
        </authorList>
    </citation>
    <scope>NUCLEOTIDE SEQUENCE [LARGE SCALE GENOMIC DNA]</scope>
    <source>
        <strain evidence="4 5">ATCC BAA-351</strain>
    </source>
</reference>
<dbReference type="EMBL" id="AJAQ01000018">
    <property type="protein sequence ID" value="EOH93209.1"/>
    <property type="molecule type" value="Genomic_DNA"/>
</dbReference>
<dbReference type="OrthoDB" id="2148359at2"/>
<sequence length="343" mass="38613">MLQHKDKQRWRFPLSIFFIISVGMLYLNPASSLAAQNKVNFEAEALLPENQKSTASYYDLKVEPGQIQDLTIKLKNTSDEKVTVKVEANNAITNKNGVLDYSQHGQPLLEGPAFEAMISPPQAIDLGPKEEKNVSFQLRIPSEGFAGTVLGGFYCYEDKPENQEEQSSFSLANKFAYTIGVQLNESDKKLNPKLQLTKIKPGLENGYLTVFATLENQQPLIMSQLEMNAIVTKKGHKETLRELNKTVSLAPRSRFTFPINWENEPLKKGNYELKINLKDTTGKTWQLKKDFTIEGKDEDLNKKAVDVKEASNHSIVYLSLMIVVCLAIIGVLLGYIAKIRKKN</sequence>
<proteinExistence type="predicted"/>
<keyword evidence="1" id="KW-0812">Transmembrane</keyword>
<dbReference type="Proteomes" id="UP000013782">
    <property type="component" value="Unassembled WGS sequence"/>
</dbReference>
<dbReference type="eggNOG" id="COG4072">
    <property type="taxonomic scope" value="Bacteria"/>
</dbReference>
<evidence type="ECO:0000259" key="2">
    <source>
        <dbReference type="Pfam" id="PF06030"/>
    </source>
</evidence>
<dbReference type="InterPro" id="IPR010317">
    <property type="entry name" value="WxLIP_PGBD"/>
</dbReference>